<dbReference type="RefSeq" id="XP_030839847.1">
    <property type="nucleotide sequence ID" value="XM_030983987.1"/>
</dbReference>
<dbReference type="Pfam" id="PF00005">
    <property type="entry name" value="ABC_tran"/>
    <property type="match status" value="2"/>
</dbReference>
<reference evidence="15" key="2">
    <citation type="submission" date="2021-01" db="UniProtKB">
        <authorList>
            <consortium name="EnsemblMetazoa"/>
        </authorList>
    </citation>
    <scope>IDENTIFICATION</scope>
</reference>
<evidence type="ECO:0000256" key="4">
    <source>
        <dbReference type="ARBA" id="ARBA00022737"/>
    </source>
</evidence>
<dbReference type="OrthoDB" id="6512918at2759"/>
<feature type="transmembrane region" description="Helical" evidence="13">
    <location>
        <begin position="1129"/>
        <end position="1151"/>
    </location>
</feature>
<keyword evidence="9 13" id="KW-0472">Membrane</keyword>
<evidence type="ECO:0000256" key="3">
    <source>
        <dbReference type="ARBA" id="ARBA00022692"/>
    </source>
</evidence>
<keyword evidence="5" id="KW-0547">Nucleotide-binding</keyword>
<feature type="transmembrane region" description="Helical" evidence="13">
    <location>
        <begin position="384"/>
        <end position="403"/>
    </location>
</feature>
<evidence type="ECO:0000256" key="9">
    <source>
        <dbReference type="ARBA" id="ARBA00023136"/>
    </source>
</evidence>
<dbReference type="PANTHER" id="PTHR19229">
    <property type="entry name" value="ATP-BINDING CASSETTE TRANSPORTER SUBFAMILY A ABCA"/>
    <property type="match status" value="1"/>
</dbReference>
<feature type="transmembrane region" description="Helical" evidence="13">
    <location>
        <begin position="20"/>
        <end position="43"/>
    </location>
</feature>
<feature type="transmembrane region" description="Helical" evidence="13">
    <location>
        <begin position="1239"/>
        <end position="1258"/>
    </location>
</feature>
<dbReference type="InterPro" id="IPR056264">
    <property type="entry name" value="R2_ABCA1-4-like"/>
</dbReference>
<reference evidence="16" key="1">
    <citation type="submission" date="2015-02" db="EMBL/GenBank/DDBJ databases">
        <title>Genome sequencing for Strongylocentrotus purpuratus.</title>
        <authorList>
            <person name="Murali S."/>
            <person name="Liu Y."/>
            <person name="Vee V."/>
            <person name="English A."/>
            <person name="Wang M."/>
            <person name="Skinner E."/>
            <person name="Han Y."/>
            <person name="Muzny D.M."/>
            <person name="Worley K.C."/>
            <person name="Gibbs R.A."/>
        </authorList>
    </citation>
    <scope>NUCLEOTIDE SEQUENCE</scope>
</reference>
<dbReference type="InterPro" id="IPR003439">
    <property type="entry name" value="ABC_transporter-like_ATP-bd"/>
</dbReference>
<evidence type="ECO:0000256" key="2">
    <source>
        <dbReference type="ARBA" id="ARBA00022448"/>
    </source>
</evidence>
<dbReference type="FunFam" id="3.40.50.300:FF:000327">
    <property type="entry name" value="ATP-binding cassette sub-family A member 3"/>
    <property type="match status" value="1"/>
</dbReference>
<keyword evidence="10" id="KW-0325">Glycoprotein</keyword>
<evidence type="ECO:0000256" key="13">
    <source>
        <dbReference type="SAM" id="Phobius"/>
    </source>
</evidence>
<dbReference type="CDD" id="cd03263">
    <property type="entry name" value="ABC_subfamily_A"/>
    <property type="match status" value="2"/>
</dbReference>
<feature type="domain" description="ABC transporter" evidence="14">
    <location>
        <begin position="536"/>
        <end position="765"/>
    </location>
</feature>
<evidence type="ECO:0000256" key="1">
    <source>
        <dbReference type="ARBA" id="ARBA00004127"/>
    </source>
</evidence>
<evidence type="ECO:0000256" key="8">
    <source>
        <dbReference type="ARBA" id="ARBA00023055"/>
    </source>
</evidence>
<evidence type="ECO:0000256" key="10">
    <source>
        <dbReference type="ARBA" id="ARBA00023180"/>
    </source>
</evidence>
<dbReference type="GO" id="GO:0005524">
    <property type="term" value="F:ATP binding"/>
    <property type="evidence" value="ECO:0007669"/>
    <property type="project" value="UniProtKB-KW"/>
</dbReference>
<feature type="transmembrane region" description="Helical" evidence="13">
    <location>
        <begin position="942"/>
        <end position="962"/>
    </location>
</feature>
<feature type="transmembrane region" description="Helical" evidence="13">
    <location>
        <begin position="1211"/>
        <end position="1233"/>
    </location>
</feature>
<organism evidence="15 16">
    <name type="scientific">Strongylocentrotus purpuratus</name>
    <name type="common">Purple sea urchin</name>
    <dbReference type="NCBI Taxonomy" id="7668"/>
    <lineage>
        <taxon>Eukaryota</taxon>
        <taxon>Metazoa</taxon>
        <taxon>Echinodermata</taxon>
        <taxon>Eleutherozoa</taxon>
        <taxon>Echinozoa</taxon>
        <taxon>Echinoidea</taxon>
        <taxon>Euechinoidea</taxon>
        <taxon>Echinacea</taxon>
        <taxon>Camarodonta</taxon>
        <taxon>Echinidea</taxon>
        <taxon>Strongylocentrotidae</taxon>
        <taxon>Strongylocentrotus</taxon>
    </lineage>
</organism>
<dbReference type="InterPro" id="IPR026082">
    <property type="entry name" value="ABCA"/>
</dbReference>
<dbReference type="GO" id="GO:0016887">
    <property type="term" value="F:ATP hydrolysis activity"/>
    <property type="evidence" value="ECO:0007669"/>
    <property type="project" value="InterPro"/>
</dbReference>
<dbReference type="CTD" id="21"/>
<dbReference type="PROSITE" id="PS00211">
    <property type="entry name" value="ABC_TRANSPORTER_1"/>
    <property type="match status" value="1"/>
</dbReference>
<keyword evidence="7 13" id="KW-1133">Transmembrane helix</keyword>
<evidence type="ECO:0000313" key="15">
    <source>
        <dbReference type="EnsemblMetazoa" id="XP_030839847"/>
    </source>
</evidence>
<sequence>MARILSQLRLLLWKNFLLQLRRVIATIFEILIPVLFACILIGIRHAVDYTVYPNATVYDTFNINNLPHNLTIFPLPVTVWQMAYTPNTSATNQIMSHVVKNLGQPFVSLVDGPGFPTEDAMLEYFAQINGTKDSPLLGGIVFHNDFPENGDLPSNLNYSIRLSSSPRNSPAMSSGGQSSLNDQKSEWKTDELFPFIMTMGPRAKQYSWGGDPGYMREGFLSLQHAIDKAFLQYMNPTLTDQFRIDMQRYPYPPYLDDLFILAIQGQLPYLLFISLVYPMINIARTICLEKEKRLKESMRMMGLSNWLHWMAWFIKFFVFLLISTIFMTILYTVPVGPQGAIFKSSEPTVIFVFLLLYAVSTIALSFAVSVFFSKANTATAAAGIVWFLSIVPYTFMFNTYSYLSAAEKAAACLLSNSAMSVGLLLIGVFEGTSEGVQWYNMAQPATADDNFTFLAVLIMLLVDTILYLLIAWYFEAVYPGEYGIPKPLYFPFTRNYWFGPKKGSYAIDVESAPVLNGSSSNHDFMERDPVGIKAGVQIKKLSKTFGKKVAVNDLSISMYEGQITALLGHNGAGKTTTISMLTGLFPPTSGTAVVNGHDICIDIDGVRSDLGLCPQHDVLFDDMTVEEHLYFFATLKGYPPKGVQDEIDRYITSVGLEDKRFVKSKALSGGMKRKLSVGIALIADSKIVMLDEPTSGMDPSARRFTWDLLQQHRKGRTMILTTHFMDEADLLGDRIAIMADGQIKCCGSSLFLKKKYGIGYHMVIAKSADCNVNAVTEIIKDYVSGAQMENNVGAELSYILPEESVDKFERLFSQLETQKTELGIDSYGASVTTMEEVFLKVGMNMGQNEESEPRYRSTSNAEASLDSLPNGKTDAPKELPDQAYDNAAYVLEEQELESEMQHESVNSQGSIIVPDLNTGIVLYWQQFRAMFLKRVLHTWRNLILIVVQLFIPIICTLFAILATKFLPSPGNSTPITLNMETYGKDTIAPFTSYDPSSSVIDQLTRQYADQFINTGTTAVNVSTNATYDMLDYLIDRREETLSEFFRVNLISSTFDDVVLPSNATRVEGVALFQEQPYHAPPIALNALDNALLRYYLNGSYQITTINHPLPRTIEEQASDQLNLGVQTGFAISFNMLFGMSFLASSFVVFLIKESTVKSKHVQFISGVRISNFWFSTFLWDLINYLVPCIICVLIFIIFSIEAYAGINSLSVLLILFLHGWAIIPLMYLLSFFFTTPSTGFVALTMFNIIFGSTTYIAVEILSVPELGLVYIADILSWTFMFCPSFCLGSALSNYYNNYQIVKICTENEVARQLCNSQPDIHFQENMYAWEEPGIGKFLIFLAIEGVLYFVLVFIYELGWFRNLRYLLQKKRAINVIEDTPANTEDEDVAAERKRIQTTPKEELFRTNVLVMEDLRKIYPGSRRKAPLVAVHGTSLGVPPRECFGLLGVNGAGKTTTFKMLTGDEDVTGGEAYVEGFSIKDDLQMVQQRVGYCPQSDALIDQMTCRETLFMYGRLRGMPEVRIPPQVHKLLHIFRLEPHADKQAKALSGGNKRKLSTAIALIGDPPIVFLDEPSTGMDPVTRRLLWDALCKVRDEGRCIILTSHSMEECEALCTRLAIMVNGGIKCLGSTQHLKSRFGHGYTLLAKVAITIEGGIPDLQPLKNFIMAEFPGSTVKDEHQGMVHYHITDPSLTWAKIFGTMERAKTIYNIEDYSVSQTTLEQVFVNFARMQREDLNLS</sequence>
<keyword evidence="6" id="KW-0067">ATP-binding</keyword>
<dbReference type="InterPro" id="IPR017871">
    <property type="entry name" value="ABC_transporter-like_CS"/>
</dbReference>
<dbReference type="PANTHER" id="PTHR19229:SF250">
    <property type="entry name" value="ABC TRANSPORTER DOMAIN-CONTAINING PROTEIN-RELATED"/>
    <property type="match status" value="1"/>
</dbReference>
<dbReference type="PROSITE" id="PS50893">
    <property type="entry name" value="ABC_TRANSPORTER_2"/>
    <property type="match status" value="2"/>
</dbReference>
<feature type="transmembrane region" description="Helical" evidence="13">
    <location>
        <begin position="1270"/>
        <end position="1291"/>
    </location>
</feature>
<accession>A0A7M7SY51</accession>
<dbReference type="InterPro" id="IPR027417">
    <property type="entry name" value="P-loop_NTPase"/>
</dbReference>
<dbReference type="Pfam" id="PF23321">
    <property type="entry name" value="R1_ABCA1"/>
    <property type="match status" value="1"/>
</dbReference>
<dbReference type="GO" id="GO:0005319">
    <property type="term" value="F:lipid transporter activity"/>
    <property type="evidence" value="ECO:0000318"/>
    <property type="project" value="GO_Central"/>
</dbReference>
<dbReference type="SUPFAM" id="SSF52540">
    <property type="entry name" value="P-loop containing nucleoside triphosphate hydrolases"/>
    <property type="match status" value="2"/>
</dbReference>
<protein>
    <recommendedName>
        <fullName evidence="14">ABC transporter domain-containing protein</fullName>
    </recommendedName>
</protein>
<dbReference type="InParanoid" id="A0A7M7SY51"/>
<feature type="transmembrane region" description="Helical" evidence="13">
    <location>
        <begin position="1181"/>
        <end position="1204"/>
    </location>
</feature>
<feature type="domain" description="ABC transporter" evidence="14">
    <location>
        <begin position="1409"/>
        <end position="1645"/>
    </location>
</feature>
<keyword evidence="3 13" id="KW-0812">Transmembrane</keyword>
<feature type="transmembrane region" description="Helical" evidence="13">
    <location>
        <begin position="267"/>
        <end position="288"/>
    </location>
</feature>
<dbReference type="InterPro" id="IPR003593">
    <property type="entry name" value="AAA+_ATPase"/>
</dbReference>
<evidence type="ECO:0000259" key="14">
    <source>
        <dbReference type="PROSITE" id="PS50893"/>
    </source>
</evidence>
<keyword evidence="8" id="KW-0445">Lipid transport</keyword>
<dbReference type="InterPro" id="IPR013525">
    <property type="entry name" value="ABC2_TM"/>
</dbReference>
<evidence type="ECO:0000256" key="5">
    <source>
        <dbReference type="ARBA" id="ARBA00022741"/>
    </source>
</evidence>
<dbReference type="GO" id="GO:0140359">
    <property type="term" value="F:ABC-type transporter activity"/>
    <property type="evidence" value="ECO:0007669"/>
    <property type="project" value="InterPro"/>
</dbReference>
<dbReference type="Gene3D" id="3.40.50.300">
    <property type="entry name" value="P-loop containing nucleotide triphosphate hydrolases"/>
    <property type="match status" value="2"/>
</dbReference>
<feature type="transmembrane region" description="Helical" evidence="13">
    <location>
        <begin position="1337"/>
        <end position="1360"/>
    </location>
</feature>
<evidence type="ECO:0000256" key="12">
    <source>
        <dbReference type="SAM" id="MobiDB-lite"/>
    </source>
</evidence>
<feature type="transmembrane region" description="Helical" evidence="13">
    <location>
        <begin position="450"/>
        <end position="474"/>
    </location>
</feature>
<dbReference type="Proteomes" id="UP000007110">
    <property type="component" value="Unassembled WGS sequence"/>
</dbReference>
<dbReference type="KEGG" id="spu:586285"/>
<dbReference type="GO" id="GO:0016020">
    <property type="term" value="C:membrane"/>
    <property type="evidence" value="ECO:0007669"/>
    <property type="project" value="InterPro"/>
</dbReference>
<feature type="region of interest" description="Disordered" evidence="12">
    <location>
        <begin position="848"/>
        <end position="877"/>
    </location>
</feature>
<keyword evidence="2" id="KW-0813">Transport</keyword>
<keyword evidence="16" id="KW-1185">Reference proteome</keyword>
<evidence type="ECO:0000256" key="6">
    <source>
        <dbReference type="ARBA" id="ARBA00022840"/>
    </source>
</evidence>
<feature type="transmembrane region" description="Helical" evidence="13">
    <location>
        <begin position="350"/>
        <end position="372"/>
    </location>
</feature>
<feature type="transmembrane region" description="Helical" evidence="13">
    <location>
        <begin position="309"/>
        <end position="330"/>
    </location>
</feature>
<dbReference type="FunFam" id="3.40.50.300:FF:000465">
    <property type="entry name" value="ATP-binding cassette, sub-family A (ABC1), member 3"/>
    <property type="match status" value="1"/>
</dbReference>
<evidence type="ECO:0000256" key="11">
    <source>
        <dbReference type="ARBA" id="ARBA00050894"/>
    </source>
</evidence>
<proteinExistence type="predicted"/>
<dbReference type="GO" id="GO:0042626">
    <property type="term" value="F:ATPase-coupled transmembrane transporter activity"/>
    <property type="evidence" value="ECO:0000318"/>
    <property type="project" value="GO_Central"/>
</dbReference>
<dbReference type="GeneID" id="586285"/>
<evidence type="ECO:0000313" key="16">
    <source>
        <dbReference type="Proteomes" id="UP000007110"/>
    </source>
</evidence>
<comment type="catalytic activity">
    <reaction evidence="11">
        <text>cholesterol(in) + ATP + H2O = cholesterol(out) + ADP + phosphate + H(+)</text>
        <dbReference type="Rhea" id="RHEA:39051"/>
        <dbReference type="ChEBI" id="CHEBI:15377"/>
        <dbReference type="ChEBI" id="CHEBI:15378"/>
        <dbReference type="ChEBI" id="CHEBI:16113"/>
        <dbReference type="ChEBI" id="CHEBI:30616"/>
        <dbReference type="ChEBI" id="CHEBI:43474"/>
        <dbReference type="ChEBI" id="CHEBI:456216"/>
    </reaction>
    <physiologicalReaction direction="left-to-right" evidence="11">
        <dbReference type="Rhea" id="RHEA:39052"/>
    </physiologicalReaction>
</comment>
<keyword evidence="4" id="KW-0677">Repeat</keyword>
<comment type="subcellular location">
    <subcellularLocation>
        <location evidence="1">Endomembrane system</location>
        <topology evidence="1">Multi-pass membrane protein</topology>
    </subcellularLocation>
</comment>
<dbReference type="GO" id="GO:0006869">
    <property type="term" value="P:lipid transport"/>
    <property type="evidence" value="ECO:0000318"/>
    <property type="project" value="GO_Central"/>
</dbReference>
<dbReference type="GO" id="GO:0005737">
    <property type="term" value="C:cytoplasm"/>
    <property type="evidence" value="ECO:0007669"/>
    <property type="project" value="UniProtKB-ARBA"/>
</dbReference>
<dbReference type="Pfam" id="PF12698">
    <property type="entry name" value="ABC2_membrane_3"/>
    <property type="match status" value="2"/>
</dbReference>
<name>A0A7M7SY51_STRPU</name>
<dbReference type="EnsemblMetazoa" id="XM_030983987">
    <property type="protein sequence ID" value="XP_030839847"/>
    <property type="gene ID" value="LOC586285"/>
</dbReference>
<dbReference type="SMART" id="SM00382">
    <property type="entry name" value="AAA"/>
    <property type="match status" value="2"/>
</dbReference>
<dbReference type="OMA" id="WKNWIVL"/>
<evidence type="ECO:0000256" key="7">
    <source>
        <dbReference type="ARBA" id="ARBA00022989"/>
    </source>
</evidence>
<dbReference type="GO" id="GO:0012505">
    <property type="term" value="C:endomembrane system"/>
    <property type="evidence" value="ECO:0007669"/>
    <property type="project" value="UniProtKB-SubCell"/>
</dbReference>